<protein>
    <submittedName>
        <fullName evidence="1">Uncharacterized protein</fullName>
    </submittedName>
</protein>
<organism evidence="1 2">
    <name type="scientific">Eumeta variegata</name>
    <name type="common">Bagworm moth</name>
    <name type="synonym">Eumeta japonica</name>
    <dbReference type="NCBI Taxonomy" id="151549"/>
    <lineage>
        <taxon>Eukaryota</taxon>
        <taxon>Metazoa</taxon>
        <taxon>Ecdysozoa</taxon>
        <taxon>Arthropoda</taxon>
        <taxon>Hexapoda</taxon>
        <taxon>Insecta</taxon>
        <taxon>Pterygota</taxon>
        <taxon>Neoptera</taxon>
        <taxon>Endopterygota</taxon>
        <taxon>Lepidoptera</taxon>
        <taxon>Glossata</taxon>
        <taxon>Ditrysia</taxon>
        <taxon>Tineoidea</taxon>
        <taxon>Psychidae</taxon>
        <taxon>Oiketicinae</taxon>
        <taxon>Eumeta</taxon>
    </lineage>
</organism>
<evidence type="ECO:0000313" key="2">
    <source>
        <dbReference type="Proteomes" id="UP000299102"/>
    </source>
</evidence>
<sequence length="151" mass="16432">MLHGVNANGRCISHVASSKGICENESAPNVSSATGLVAYGRPPLARRGYDALVGRAREGVQDNPSAAPEDVDKETAGRFIMRPYILSQDKGRLLCIVLTVTAADSFSRKQYRRTGIRGANELASHERVGGPRRPWTFAIPEESPMRCRPLV</sequence>
<comment type="caution">
    <text evidence="1">The sequence shown here is derived from an EMBL/GenBank/DDBJ whole genome shotgun (WGS) entry which is preliminary data.</text>
</comment>
<proteinExistence type="predicted"/>
<dbReference type="EMBL" id="BGZK01000141">
    <property type="protein sequence ID" value="GBP22533.1"/>
    <property type="molecule type" value="Genomic_DNA"/>
</dbReference>
<name>A0A4C1U7Y6_EUMVA</name>
<evidence type="ECO:0000313" key="1">
    <source>
        <dbReference type="EMBL" id="GBP22533.1"/>
    </source>
</evidence>
<gene>
    <name evidence="1" type="ORF">EVAR_84770_1</name>
</gene>
<dbReference type="Proteomes" id="UP000299102">
    <property type="component" value="Unassembled WGS sequence"/>
</dbReference>
<keyword evidence="2" id="KW-1185">Reference proteome</keyword>
<reference evidence="1 2" key="1">
    <citation type="journal article" date="2019" name="Commun. Biol.">
        <title>The bagworm genome reveals a unique fibroin gene that provides high tensile strength.</title>
        <authorList>
            <person name="Kono N."/>
            <person name="Nakamura H."/>
            <person name="Ohtoshi R."/>
            <person name="Tomita M."/>
            <person name="Numata K."/>
            <person name="Arakawa K."/>
        </authorList>
    </citation>
    <scope>NUCLEOTIDE SEQUENCE [LARGE SCALE GENOMIC DNA]</scope>
</reference>
<dbReference type="AlphaFoldDB" id="A0A4C1U7Y6"/>
<accession>A0A4C1U7Y6</accession>